<protein>
    <submittedName>
        <fullName evidence="1">Uncharacterized protein</fullName>
    </submittedName>
</protein>
<gene>
    <name evidence="1" type="ORF">UFOVP535_30</name>
</gene>
<sequence length="237" mass="26606">MIYCKHCKSDKDYHTCTNGPHIQALCIDCGNHLKFISKSLNGGTDTAIFKPMGSIIKNSAIYLTISDGKICRRVQSPTATSKERTTKDGKVVHEEQYHGWSGKITDITTRQTDYGKEWNVTIEDGDTKASLQMKYSSGYASAFLKTLPNVDLSKDVQLMPKSETTDGKTKTTMFIKQDGKAIKWAYTKDNPNGLPSMKKIKVKGVDVWDDSDMMEHLENMVKSKFANNEQDDLDVPF</sequence>
<name>A0A6J5MSP5_9CAUD</name>
<organism evidence="1">
    <name type="scientific">uncultured Caudovirales phage</name>
    <dbReference type="NCBI Taxonomy" id="2100421"/>
    <lineage>
        <taxon>Viruses</taxon>
        <taxon>Duplodnaviria</taxon>
        <taxon>Heunggongvirae</taxon>
        <taxon>Uroviricota</taxon>
        <taxon>Caudoviricetes</taxon>
        <taxon>Peduoviridae</taxon>
        <taxon>Maltschvirus</taxon>
        <taxon>Maltschvirus maltsch</taxon>
    </lineage>
</organism>
<evidence type="ECO:0000313" key="1">
    <source>
        <dbReference type="EMBL" id="CAB4148877.1"/>
    </source>
</evidence>
<reference evidence="1" key="1">
    <citation type="submission" date="2020-04" db="EMBL/GenBank/DDBJ databases">
        <authorList>
            <person name="Chiriac C."/>
            <person name="Salcher M."/>
            <person name="Ghai R."/>
            <person name="Kavagutti S V."/>
        </authorList>
    </citation>
    <scope>NUCLEOTIDE SEQUENCE</scope>
</reference>
<proteinExistence type="predicted"/>
<accession>A0A6J5MSP5</accession>
<dbReference type="EMBL" id="LR796506">
    <property type="protein sequence ID" value="CAB4148877.1"/>
    <property type="molecule type" value="Genomic_DNA"/>
</dbReference>